<dbReference type="PANTHER" id="PTHR45710">
    <property type="entry name" value="C-TYPE LECTIN DOMAIN-CONTAINING PROTEIN 180"/>
    <property type="match status" value="1"/>
</dbReference>
<feature type="signal peptide" evidence="1">
    <location>
        <begin position="1"/>
        <end position="23"/>
    </location>
</feature>
<sequence length="150" mass="16962">MKKLTAVLLGLVLAGCSSSSIQYQNSTYQYVAKRTSWHEAKAEAEKLGGRLAIFETVEELMYLESQIPRRRIAWVGLTDEKVEGDWTWLNGTRLSANMRDRLERGRGHEFRDYGYILLQGGLGSRADNGELPRGAHGRPQVDGFVVEFEQ</sequence>
<evidence type="ECO:0000259" key="2">
    <source>
        <dbReference type="PROSITE" id="PS50041"/>
    </source>
</evidence>
<keyword evidence="1" id="KW-0732">Signal</keyword>
<keyword evidence="4" id="KW-1185">Reference proteome</keyword>
<dbReference type="PROSITE" id="PS51257">
    <property type="entry name" value="PROKAR_LIPOPROTEIN"/>
    <property type="match status" value="1"/>
</dbReference>
<dbReference type="InterPro" id="IPR016186">
    <property type="entry name" value="C-type_lectin-like/link_sf"/>
</dbReference>
<dbReference type="Gene3D" id="3.10.100.10">
    <property type="entry name" value="Mannose-Binding Protein A, subunit A"/>
    <property type="match status" value="1"/>
</dbReference>
<dbReference type="Pfam" id="PF00059">
    <property type="entry name" value="Lectin_C"/>
    <property type="match status" value="1"/>
</dbReference>
<feature type="chain" id="PRO_5046644609" evidence="1">
    <location>
        <begin position="24"/>
        <end position="150"/>
    </location>
</feature>
<dbReference type="InterPro" id="IPR001304">
    <property type="entry name" value="C-type_lectin-like"/>
</dbReference>
<name>A0ABY8NBK9_9GAMM</name>
<dbReference type="PROSITE" id="PS50041">
    <property type="entry name" value="C_TYPE_LECTIN_2"/>
    <property type="match status" value="1"/>
</dbReference>
<evidence type="ECO:0000313" key="4">
    <source>
        <dbReference type="Proteomes" id="UP001236500"/>
    </source>
</evidence>
<gene>
    <name evidence="3" type="ORF">PVT68_15030</name>
</gene>
<dbReference type="Proteomes" id="UP001236500">
    <property type="component" value="Chromosome"/>
</dbReference>
<dbReference type="CDD" id="cd00037">
    <property type="entry name" value="CLECT"/>
    <property type="match status" value="1"/>
</dbReference>
<accession>A0ABY8NBK9</accession>
<reference evidence="3 4" key="1">
    <citation type="submission" date="2023-02" db="EMBL/GenBank/DDBJ databases">
        <title>Description and genomic characterization of Microbulbifer bruguierae sp. nov., isolated from the sediment of mangrove plant Bruguiera sexangula.</title>
        <authorList>
            <person name="Long M."/>
        </authorList>
    </citation>
    <scope>NUCLEOTIDE SEQUENCE [LARGE SCALE GENOMIC DNA]</scope>
    <source>
        <strain evidence="3 4">H12</strain>
    </source>
</reference>
<dbReference type="EMBL" id="CP118605">
    <property type="protein sequence ID" value="WGL16075.1"/>
    <property type="molecule type" value="Genomic_DNA"/>
</dbReference>
<dbReference type="InterPro" id="IPR050828">
    <property type="entry name" value="C-type_lectin/matrix_domain"/>
</dbReference>
<protein>
    <submittedName>
        <fullName evidence="3">C-type lectin domain-containing protein</fullName>
    </submittedName>
</protein>
<dbReference type="InterPro" id="IPR016187">
    <property type="entry name" value="CTDL_fold"/>
</dbReference>
<dbReference type="RefSeq" id="WP_280319384.1">
    <property type="nucleotide sequence ID" value="NZ_CP118605.1"/>
</dbReference>
<proteinExistence type="predicted"/>
<dbReference type="PANTHER" id="PTHR45710:SF26">
    <property type="entry name" value="RH26557P"/>
    <property type="match status" value="1"/>
</dbReference>
<dbReference type="SUPFAM" id="SSF56436">
    <property type="entry name" value="C-type lectin-like"/>
    <property type="match status" value="1"/>
</dbReference>
<evidence type="ECO:0000256" key="1">
    <source>
        <dbReference type="SAM" id="SignalP"/>
    </source>
</evidence>
<feature type="domain" description="C-type lectin" evidence="2">
    <location>
        <begin position="23"/>
        <end position="95"/>
    </location>
</feature>
<organism evidence="3 4">
    <name type="scientific">Microbulbifer bruguierae</name>
    <dbReference type="NCBI Taxonomy" id="3029061"/>
    <lineage>
        <taxon>Bacteria</taxon>
        <taxon>Pseudomonadati</taxon>
        <taxon>Pseudomonadota</taxon>
        <taxon>Gammaproteobacteria</taxon>
        <taxon>Cellvibrionales</taxon>
        <taxon>Microbulbiferaceae</taxon>
        <taxon>Microbulbifer</taxon>
    </lineage>
</organism>
<evidence type="ECO:0000313" key="3">
    <source>
        <dbReference type="EMBL" id="WGL16075.1"/>
    </source>
</evidence>